<dbReference type="InterPro" id="IPR032675">
    <property type="entry name" value="LRR_dom_sf"/>
</dbReference>
<evidence type="ECO:0000256" key="2">
    <source>
        <dbReference type="ARBA" id="ARBA00009592"/>
    </source>
</evidence>
<keyword evidence="5" id="KW-0812">Transmembrane</keyword>
<dbReference type="Proteomes" id="UP001177140">
    <property type="component" value="Unassembled WGS sequence"/>
</dbReference>
<dbReference type="Pfam" id="PF13855">
    <property type="entry name" value="LRR_8"/>
    <property type="match status" value="2"/>
</dbReference>
<evidence type="ECO:0000313" key="11">
    <source>
        <dbReference type="EMBL" id="MCL7051490.1"/>
    </source>
</evidence>
<dbReference type="SMART" id="SM00369">
    <property type="entry name" value="LRR_TYP"/>
    <property type="match status" value="7"/>
</dbReference>
<keyword evidence="9" id="KW-0472">Membrane</keyword>
<evidence type="ECO:0000313" key="12">
    <source>
        <dbReference type="Proteomes" id="UP001177140"/>
    </source>
</evidence>
<dbReference type="SUPFAM" id="SSF52058">
    <property type="entry name" value="L domain-like"/>
    <property type="match status" value="4"/>
</dbReference>
<dbReference type="PANTHER" id="PTHR48061:SF2">
    <property type="entry name" value="RECEPTOR LIKE PROTEIN 30-LIKE"/>
    <property type="match status" value="1"/>
</dbReference>
<evidence type="ECO:0000256" key="3">
    <source>
        <dbReference type="ARBA" id="ARBA00022475"/>
    </source>
</evidence>
<dbReference type="InterPro" id="IPR001611">
    <property type="entry name" value="Leu-rich_rpt"/>
</dbReference>
<sequence length="843" mass="93949">MRLLNITTFVSFLVFLFVFVLELSRSNVWVRGQCLNDQKTLLLHLNQSLSTSSHTSPLWSFITVPSKRSSWRSNTDCCKSWGGVGCDRSGHVTSLDLSGEFIHGELNSTSSLFNLQYLESLNLAYNNFLLTPIPSGFGRLANLTYLNLSNSGFSGQIPIEISRMTRLVTLDLSNFLPSSDSFRLNILDLGTFVRNLNELRVLWLDGVNISAHGGEWCKAVSSSLPKLQVLSLSNCYLSGPFDKSLLQLQSLYELRLSQNDISAEVPEFFSEFRNLTSLHLISCGLYGKFPEKMLQLQTLRRLYNLLQDLVLSDTSFAGELPHSIGNLAFLSSLQLHNCSFNGSIPTSISNLNQLQYLDLSMNGFTGSIPSGNWSKSLIDIDLSYNHFTGPIPSEWNSLPKLVNLYLMNNSLNGTIPSALFTLPSLQKLKLTMNEFTGILDELSDESFSLLETLDMSFNKLQGPIPVSFFDLSRLKILTLSSNNFSGTLSLEKLFQKFKDLSSLDLSSNRLSIYVTGDNFASFPQVGTLKLRSCNLSTIPSFLSNQSRLTYLDLSDNQMHGKIPVWIHMIGAGNLGHLNLSYNYLEDPAIPLPPNSFISLAVLVLRSNMLQGKNPILPLSASILDYSLNNFTSIIPNISYYLSIAIFFSLQSNQLNGEILHSICEAGYLQVLDLSHNNLSGEIPPCLGYIPSLAVLNLRGNNFNRIIPDTFPENCMLETLDLSRNQFEGQIPRSLANCAMLEVLDLGHNKLTGDFPSWLASMPSLRVLVLRSNSFHGPLGTATGLAFPELQIVDISSNKFTGTLSSEYFRGWTGMTVNEDEVQSDQKRQILFFFFDRSIENSLK</sequence>
<proteinExistence type="inferred from homology"/>
<keyword evidence="8" id="KW-1133">Transmembrane helix</keyword>
<gene>
    <name evidence="11" type="ORF">MKW94_030470</name>
</gene>
<evidence type="ECO:0000256" key="7">
    <source>
        <dbReference type="ARBA" id="ARBA00022737"/>
    </source>
</evidence>
<dbReference type="InterPro" id="IPR046956">
    <property type="entry name" value="RLP23-like"/>
</dbReference>
<evidence type="ECO:0000256" key="9">
    <source>
        <dbReference type="ARBA" id="ARBA00023136"/>
    </source>
</evidence>
<evidence type="ECO:0008006" key="13">
    <source>
        <dbReference type="Google" id="ProtNLM"/>
    </source>
</evidence>
<comment type="subcellular location">
    <subcellularLocation>
        <location evidence="1">Cell membrane</location>
        <topology evidence="1">Single-pass type I membrane protein</topology>
    </subcellularLocation>
</comment>
<dbReference type="PANTHER" id="PTHR48061">
    <property type="entry name" value="LEUCINE-RICH REPEAT RECEPTOR PROTEIN KINASE EMS1-LIKE-RELATED"/>
    <property type="match status" value="1"/>
</dbReference>
<keyword evidence="12" id="KW-1185">Reference proteome</keyword>
<comment type="caution">
    <text evidence="11">The sequence shown here is derived from an EMBL/GenBank/DDBJ whole genome shotgun (WGS) entry which is preliminary data.</text>
</comment>
<keyword evidence="4" id="KW-0433">Leucine-rich repeat</keyword>
<keyword evidence="3" id="KW-1003">Cell membrane</keyword>
<reference evidence="11" key="1">
    <citation type="submission" date="2022-03" db="EMBL/GenBank/DDBJ databases">
        <title>A functionally conserved STORR gene fusion in Papaver species that diverged 16.8 million years ago.</title>
        <authorList>
            <person name="Catania T."/>
        </authorList>
    </citation>
    <scope>NUCLEOTIDE SEQUENCE</scope>
    <source>
        <strain evidence="11">S-191538</strain>
    </source>
</reference>
<evidence type="ECO:0000256" key="4">
    <source>
        <dbReference type="ARBA" id="ARBA00022614"/>
    </source>
</evidence>
<dbReference type="FunFam" id="3.80.10.10:FF:000095">
    <property type="entry name" value="LRR receptor-like serine/threonine-protein kinase GSO1"/>
    <property type="match status" value="1"/>
</dbReference>
<dbReference type="InterPro" id="IPR003591">
    <property type="entry name" value="Leu-rich_rpt_typical-subtyp"/>
</dbReference>
<keyword evidence="7" id="KW-0677">Repeat</keyword>
<comment type="similarity">
    <text evidence="2">Belongs to the RLP family.</text>
</comment>
<evidence type="ECO:0000256" key="5">
    <source>
        <dbReference type="ARBA" id="ARBA00022692"/>
    </source>
</evidence>
<dbReference type="FunFam" id="3.80.10.10:FF:000383">
    <property type="entry name" value="Leucine-rich repeat receptor protein kinase EMS1"/>
    <property type="match status" value="1"/>
</dbReference>
<evidence type="ECO:0000256" key="1">
    <source>
        <dbReference type="ARBA" id="ARBA00004251"/>
    </source>
</evidence>
<organism evidence="11 12">
    <name type="scientific">Papaver nudicaule</name>
    <name type="common">Iceland poppy</name>
    <dbReference type="NCBI Taxonomy" id="74823"/>
    <lineage>
        <taxon>Eukaryota</taxon>
        <taxon>Viridiplantae</taxon>
        <taxon>Streptophyta</taxon>
        <taxon>Embryophyta</taxon>
        <taxon>Tracheophyta</taxon>
        <taxon>Spermatophyta</taxon>
        <taxon>Magnoliopsida</taxon>
        <taxon>Ranunculales</taxon>
        <taxon>Papaveraceae</taxon>
        <taxon>Papaveroideae</taxon>
        <taxon>Papaver</taxon>
    </lineage>
</organism>
<accession>A0AA41W271</accession>
<dbReference type="GO" id="GO:0005886">
    <property type="term" value="C:plasma membrane"/>
    <property type="evidence" value="ECO:0007669"/>
    <property type="project" value="UniProtKB-SubCell"/>
</dbReference>
<dbReference type="Gene3D" id="3.80.10.10">
    <property type="entry name" value="Ribonuclease Inhibitor"/>
    <property type="match status" value="5"/>
</dbReference>
<protein>
    <recommendedName>
        <fullName evidence="13">Verticillium wilt resistance-like protein</fullName>
    </recommendedName>
</protein>
<dbReference type="Pfam" id="PF00560">
    <property type="entry name" value="LRR_1"/>
    <property type="match status" value="8"/>
</dbReference>
<dbReference type="EMBL" id="JAJJMA010339013">
    <property type="protein sequence ID" value="MCL7051490.1"/>
    <property type="molecule type" value="Genomic_DNA"/>
</dbReference>
<evidence type="ECO:0000256" key="6">
    <source>
        <dbReference type="ARBA" id="ARBA00022729"/>
    </source>
</evidence>
<evidence type="ECO:0000256" key="8">
    <source>
        <dbReference type="ARBA" id="ARBA00022989"/>
    </source>
</evidence>
<dbReference type="AlphaFoldDB" id="A0AA41W271"/>
<evidence type="ECO:0000256" key="10">
    <source>
        <dbReference type="ARBA" id="ARBA00023180"/>
    </source>
</evidence>
<keyword evidence="10" id="KW-0325">Glycoprotein</keyword>
<keyword evidence="6" id="KW-0732">Signal</keyword>
<name>A0AA41W271_PAPNU</name>